<comment type="catalytic activity">
    <reaction evidence="9">
        <text>a D-aminoacyl-tRNA + H2O = a tRNA + a D-alpha-amino acid + H(+)</text>
        <dbReference type="Rhea" id="RHEA:13953"/>
        <dbReference type="Rhea" id="RHEA-COMP:10123"/>
        <dbReference type="Rhea" id="RHEA-COMP:10124"/>
        <dbReference type="ChEBI" id="CHEBI:15377"/>
        <dbReference type="ChEBI" id="CHEBI:15378"/>
        <dbReference type="ChEBI" id="CHEBI:59871"/>
        <dbReference type="ChEBI" id="CHEBI:78442"/>
        <dbReference type="ChEBI" id="CHEBI:79333"/>
        <dbReference type="EC" id="3.1.1.96"/>
    </reaction>
</comment>
<evidence type="ECO:0000256" key="1">
    <source>
        <dbReference type="ARBA" id="ARBA00008792"/>
    </source>
</evidence>
<dbReference type="SMART" id="SM00490">
    <property type="entry name" value="HELICc"/>
    <property type="match status" value="1"/>
</dbReference>
<dbReference type="FunFam" id="3.40.50.300:FF:000145">
    <property type="entry name" value="probable ATP-dependent RNA helicase DHX40"/>
    <property type="match status" value="1"/>
</dbReference>
<keyword evidence="4 10" id="KW-0378">Hydrolase</keyword>
<evidence type="ECO:0000256" key="7">
    <source>
        <dbReference type="ARBA" id="ARBA00047676"/>
    </source>
</evidence>
<dbReference type="STRING" id="81824.A9V8R9"/>
<dbReference type="PROSITE" id="PS51194">
    <property type="entry name" value="HELICASE_CTER"/>
    <property type="match status" value="1"/>
</dbReference>
<dbReference type="Pfam" id="PF02580">
    <property type="entry name" value="Tyr_Deacylase"/>
    <property type="match status" value="1"/>
</dbReference>
<dbReference type="NCBIfam" id="TIGR00256">
    <property type="entry name" value="D-aminoacyl-tRNA deacylase"/>
    <property type="match status" value="1"/>
</dbReference>
<dbReference type="GO" id="GO:0000049">
    <property type="term" value="F:tRNA binding"/>
    <property type="evidence" value="ECO:0007669"/>
    <property type="project" value="UniProtKB-KW"/>
</dbReference>
<dbReference type="CDD" id="cd18791">
    <property type="entry name" value="SF2_C_RHA"/>
    <property type="match status" value="1"/>
</dbReference>
<comment type="similarity">
    <text evidence="2 10">Belongs to the DTD family.</text>
</comment>
<dbReference type="PROSITE" id="PS51192">
    <property type="entry name" value="HELICASE_ATP_BIND_1"/>
    <property type="match status" value="1"/>
</dbReference>
<dbReference type="eggNOG" id="KOG0922">
    <property type="taxonomic scope" value="Eukaryota"/>
</dbReference>
<keyword evidence="10" id="KW-0820">tRNA-binding</keyword>
<evidence type="ECO:0000256" key="9">
    <source>
        <dbReference type="ARBA" id="ARBA00048018"/>
    </source>
</evidence>
<dbReference type="Gene3D" id="3.50.80.10">
    <property type="entry name" value="D-tyrosyl-tRNA(Tyr) deacylase"/>
    <property type="match status" value="1"/>
</dbReference>
<protein>
    <recommendedName>
        <fullName evidence="10">D-aminoacyl-tRNA deacylase</fullName>
        <ecNumber evidence="10">3.1.1.96</ecNumber>
    </recommendedName>
</protein>
<dbReference type="SMART" id="SM00487">
    <property type="entry name" value="DEXDc"/>
    <property type="match status" value="1"/>
</dbReference>
<dbReference type="GO" id="GO:0005524">
    <property type="term" value="F:ATP binding"/>
    <property type="evidence" value="ECO:0007669"/>
    <property type="project" value="UniProtKB-KW"/>
</dbReference>
<comment type="catalytic activity">
    <reaction evidence="7">
        <text>glycyl-tRNA(Ala) + H2O = tRNA(Ala) + glycine + H(+)</text>
        <dbReference type="Rhea" id="RHEA:53744"/>
        <dbReference type="Rhea" id="RHEA-COMP:9657"/>
        <dbReference type="Rhea" id="RHEA-COMP:13640"/>
        <dbReference type="ChEBI" id="CHEBI:15377"/>
        <dbReference type="ChEBI" id="CHEBI:15378"/>
        <dbReference type="ChEBI" id="CHEBI:57305"/>
        <dbReference type="ChEBI" id="CHEBI:78442"/>
        <dbReference type="ChEBI" id="CHEBI:78522"/>
        <dbReference type="EC" id="3.1.1.96"/>
    </reaction>
</comment>
<comment type="similarity">
    <text evidence="1">Belongs to the DEAD box helicase family. DEAH subfamily.</text>
</comment>
<feature type="domain" description="Helicase ATP-binding" evidence="11">
    <location>
        <begin position="252"/>
        <end position="417"/>
    </location>
</feature>
<dbReference type="InterPro" id="IPR014001">
    <property type="entry name" value="Helicase_ATP-bd"/>
</dbReference>
<dbReference type="InParanoid" id="A9V8R9"/>
<dbReference type="Pfam" id="PF00270">
    <property type="entry name" value="DEAD"/>
    <property type="match status" value="1"/>
</dbReference>
<dbReference type="Gene3D" id="1.20.120.1080">
    <property type="match status" value="1"/>
</dbReference>
<dbReference type="GO" id="GO:0051499">
    <property type="term" value="F:D-aminoacyl-tRNA deacylase activity"/>
    <property type="evidence" value="ECO:0007669"/>
    <property type="project" value="UniProtKB-EC"/>
</dbReference>
<dbReference type="SMART" id="SM00847">
    <property type="entry name" value="HA2"/>
    <property type="match status" value="1"/>
</dbReference>
<dbReference type="KEGG" id="mbr:MONBRDRAFT_33958"/>
<organism evidence="13 14">
    <name type="scientific">Monosiga brevicollis</name>
    <name type="common">Choanoflagellate</name>
    <dbReference type="NCBI Taxonomy" id="81824"/>
    <lineage>
        <taxon>Eukaryota</taxon>
        <taxon>Choanoflagellata</taxon>
        <taxon>Craspedida</taxon>
        <taxon>Salpingoecidae</taxon>
        <taxon>Monosiga</taxon>
    </lineage>
</organism>
<evidence type="ECO:0000259" key="11">
    <source>
        <dbReference type="PROSITE" id="PS51192"/>
    </source>
</evidence>
<dbReference type="Gene3D" id="3.40.50.300">
    <property type="entry name" value="P-loop containing nucleotide triphosphate hydrolases"/>
    <property type="match status" value="2"/>
</dbReference>
<evidence type="ECO:0000256" key="5">
    <source>
        <dbReference type="ARBA" id="ARBA00022806"/>
    </source>
</evidence>
<evidence type="ECO:0000259" key="12">
    <source>
        <dbReference type="PROSITE" id="PS51194"/>
    </source>
</evidence>
<dbReference type="SUPFAM" id="SSF52540">
    <property type="entry name" value="P-loop containing nucleoside triphosphate hydrolases"/>
    <property type="match status" value="1"/>
</dbReference>
<dbReference type="Pfam" id="PF21010">
    <property type="entry name" value="HA2_C"/>
    <property type="match status" value="1"/>
</dbReference>
<dbReference type="InterPro" id="IPR023509">
    <property type="entry name" value="DTD-like_sf"/>
</dbReference>
<reference evidence="13 14" key="1">
    <citation type="journal article" date="2008" name="Nature">
        <title>The genome of the choanoflagellate Monosiga brevicollis and the origin of metazoans.</title>
        <authorList>
            <consortium name="JGI Sequencing"/>
            <person name="King N."/>
            <person name="Westbrook M.J."/>
            <person name="Young S.L."/>
            <person name="Kuo A."/>
            <person name="Abedin M."/>
            <person name="Chapman J."/>
            <person name="Fairclough S."/>
            <person name="Hellsten U."/>
            <person name="Isogai Y."/>
            <person name="Letunic I."/>
            <person name="Marr M."/>
            <person name="Pincus D."/>
            <person name="Putnam N."/>
            <person name="Rokas A."/>
            <person name="Wright K.J."/>
            <person name="Zuzow R."/>
            <person name="Dirks W."/>
            <person name="Good M."/>
            <person name="Goodstein D."/>
            <person name="Lemons D."/>
            <person name="Li W."/>
            <person name="Lyons J.B."/>
            <person name="Morris A."/>
            <person name="Nichols S."/>
            <person name="Richter D.J."/>
            <person name="Salamov A."/>
            <person name="Bork P."/>
            <person name="Lim W.A."/>
            <person name="Manning G."/>
            <person name="Miller W.T."/>
            <person name="McGinnis W."/>
            <person name="Shapiro H."/>
            <person name="Tjian R."/>
            <person name="Grigoriev I.V."/>
            <person name="Rokhsar D."/>
        </authorList>
    </citation>
    <scope>NUCLEOTIDE SEQUENCE [LARGE SCALE GENOMIC DNA]</scope>
    <source>
        <strain evidence="14">MX1 / ATCC 50154</strain>
    </source>
</reference>
<dbReference type="InterPro" id="IPR001650">
    <property type="entry name" value="Helicase_C-like"/>
</dbReference>
<dbReference type="SUPFAM" id="SSF69500">
    <property type="entry name" value="DTD-like"/>
    <property type="match status" value="1"/>
</dbReference>
<dbReference type="GO" id="GO:0016887">
    <property type="term" value="F:ATP hydrolysis activity"/>
    <property type="evidence" value="ECO:0007669"/>
    <property type="project" value="RHEA"/>
</dbReference>
<comment type="catalytic activity">
    <reaction evidence="8">
        <text>ATP + H2O = ADP + phosphate + H(+)</text>
        <dbReference type="Rhea" id="RHEA:13065"/>
        <dbReference type="ChEBI" id="CHEBI:15377"/>
        <dbReference type="ChEBI" id="CHEBI:15378"/>
        <dbReference type="ChEBI" id="CHEBI:30616"/>
        <dbReference type="ChEBI" id="CHEBI:43474"/>
        <dbReference type="ChEBI" id="CHEBI:456216"/>
        <dbReference type="EC" id="3.6.4.13"/>
    </reaction>
</comment>
<dbReference type="InterPro" id="IPR011545">
    <property type="entry name" value="DEAD/DEAH_box_helicase_dom"/>
</dbReference>
<dbReference type="GO" id="GO:0071013">
    <property type="term" value="C:catalytic step 2 spliceosome"/>
    <property type="evidence" value="ECO:0000318"/>
    <property type="project" value="GO_Central"/>
</dbReference>
<dbReference type="AlphaFoldDB" id="A9V8R9"/>
<dbReference type="CDD" id="cd17980">
    <property type="entry name" value="DEXHc_DHX35"/>
    <property type="match status" value="1"/>
</dbReference>
<dbReference type="Proteomes" id="UP000001357">
    <property type="component" value="Unassembled WGS sequence"/>
</dbReference>
<evidence type="ECO:0000313" key="14">
    <source>
        <dbReference type="Proteomes" id="UP000001357"/>
    </source>
</evidence>
<keyword evidence="10" id="KW-0963">Cytoplasm</keyword>
<dbReference type="Pfam" id="PF07717">
    <property type="entry name" value="OB_NTP_bind"/>
    <property type="match status" value="1"/>
</dbReference>
<comment type="subcellular location">
    <subcellularLocation>
        <location evidence="10">Cytoplasm</location>
    </subcellularLocation>
</comment>
<accession>A9V8R9</accession>
<dbReference type="EMBL" id="CH991569">
    <property type="protein sequence ID" value="EDQ86008.1"/>
    <property type="molecule type" value="Genomic_DNA"/>
</dbReference>
<dbReference type="GO" id="GO:0003723">
    <property type="term" value="F:RNA binding"/>
    <property type="evidence" value="ECO:0000318"/>
    <property type="project" value="GO_Central"/>
</dbReference>
<dbReference type="GO" id="GO:0003724">
    <property type="term" value="F:RNA helicase activity"/>
    <property type="evidence" value="ECO:0007669"/>
    <property type="project" value="UniProtKB-EC"/>
</dbReference>
<dbReference type="GO" id="GO:0005737">
    <property type="term" value="C:cytoplasm"/>
    <property type="evidence" value="ECO:0007669"/>
    <property type="project" value="UniProtKB-SubCell"/>
</dbReference>
<evidence type="ECO:0000256" key="10">
    <source>
        <dbReference type="RuleBase" id="RU003470"/>
    </source>
</evidence>
<evidence type="ECO:0000256" key="2">
    <source>
        <dbReference type="ARBA" id="ARBA00009673"/>
    </source>
</evidence>
<keyword evidence="10" id="KW-0694">RNA-binding</keyword>
<dbReference type="InterPro" id="IPR011709">
    <property type="entry name" value="DEAD-box_helicase_OB_fold"/>
</dbReference>
<dbReference type="PANTHER" id="PTHR18934:SF136">
    <property type="entry name" value="ATP-DEPENDENT RNA HELICASE DHX35-RELATED"/>
    <property type="match status" value="1"/>
</dbReference>
<dbReference type="InterPro" id="IPR002464">
    <property type="entry name" value="DNA/RNA_helicase_DEAH_CS"/>
</dbReference>
<dbReference type="GeneID" id="5894504"/>
<dbReference type="eggNOG" id="KOG3323">
    <property type="taxonomic scope" value="Eukaryota"/>
</dbReference>
<dbReference type="FunFam" id="3.50.80.10:FF:000001">
    <property type="entry name" value="D-aminoacyl-tRNA deacylase"/>
    <property type="match status" value="1"/>
</dbReference>
<evidence type="ECO:0000256" key="4">
    <source>
        <dbReference type="ARBA" id="ARBA00022801"/>
    </source>
</evidence>
<keyword evidence="3" id="KW-0547">Nucleotide-binding</keyword>
<dbReference type="EC" id="3.1.1.96" evidence="10"/>
<dbReference type="FunFam" id="3.40.50.300:FF:000578">
    <property type="entry name" value="probable ATP-dependent RNA helicase DHX35"/>
    <property type="match status" value="1"/>
</dbReference>
<keyword evidence="5" id="KW-0347">Helicase</keyword>
<evidence type="ECO:0000256" key="3">
    <source>
        <dbReference type="ARBA" id="ARBA00022741"/>
    </source>
</evidence>
<evidence type="ECO:0000313" key="13">
    <source>
        <dbReference type="EMBL" id="EDQ86008.1"/>
    </source>
</evidence>
<dbReference type="GO" id="GO:0004386">
    <property type="term" value="F:helicase activity"/>
    <property type="evidence" value="ECO:0000318"/>
    <property type="project" value="GO_Central"/>
</dbReference>
<dbReference type="FunCoup" id="A9V8R9">
    <property type="interactions" value="941"/>
</dbReference>
<dbReference type="Pfam" id="PF00271">
    <property type="entry name" value="Helicase_C"/>
    <property type="match status" value="1"/>
</dbReference>
<keyword evidence="14" id="KW-1185">Reference proteome</keyword>
<name>A9V8R9_MONBE</name>
<dbReference type="PROSITE" id="PS00690">
    <property type="entry name" value="DEAH_ATP_HELICASE"/>
    <property type="match status" value="1"/>
</dbReference>
<proteinExistence type="inferred from homology"/>
<evidence type="ECO:0000256" key="6">
    <source>
        <dbReference type="ARBA" id="ARBA00022840"/>
    </source>
</evidence>
<feature type="domain" description="Helicase C-terminal" evidence="12">
    <location>
        <begin position="452"/>
        <end position="621"/>
    </location>
</feature>
<dbReference type="RefSeq" id="XP_001749202.1">
    <property type="nucleotide sequence ID" value="XM_001749150.1"/>
</dbReference>
<gene>
    <name evidence="13" type="ORF">MONBRDRAFT_33958</name>
</gene>
<dbReference type="InterPro" id="IPR003732">
    <property type="entry name" value="Daa-tRNA_deacyls_DTD"/>
</dbReference>
<keyword evidence="6" id="KW-0067">ATP-binding</keyword>
<sequence length="900" mass="100642">MRQDTEEDVDYMVKKLVNIRLFEDEEGKMWRKSIKDLDLELLCVSQFTLYAKMKSNKPDFHMAAPGEFSRQIYEQVLGKLRQAHPRPAAIQEGQFGAMMAVDLVNDGPVTIELDSNARFPGYTSQHTQNPSTRRRYNLFLLLFARTHTPSLCVCACPARLRALNIIIIPSGALSSFMRASLGREQSAGSGLFLTMAFWKPGERRPGVKALEADRHDASGEDRTGFTYNAHQAYTLSQQRARLPVFEARERILYMLEKYQTLIVVGETGSGKSTQIPQYLHEAGWTADGRVVACLQPRRVAAVSVAQRVAEERGCHVGEEVGYAIRFEDACDELKTRIKFMTEGVLIREMMRDPLLKRYSVIMLDEAHERTIFLDVVVGLLYKIQKKRPDLKIIVSSATLDAEAFRNYFNRNLTGDSRQDTAGIITVEGRTYPVTVMFSETPVPDYLSATVSTILDIHSTMGAGDVLAFLTGQEEVDEAVRRLNAQFGDNRRAPHVLPMYGALPARDQLHVFAPAGDGRRKVIVATNIAEASITIPGIVYVVDCGFVKMRGYNPDTGIESLVVTPISQASANQRAGRAGRMRSGCVYRLYTEAGYRELRATTVPEMQRVDISNVILQLKALGIHNVLRFPYLSPPPAKTMVNALESLFALGAIDDQGRLTNPLGFQMAEFPLPPMLSRTLLASGECGCSEEITAIIAMLQVQHVFTSPPNKRQEAARRKQLFSCEEGDHLTLLNVFMGFERANYDGRWCYQNFLNQKNLLRAREICRQLRKSLRRFDIPLVSSEGDSDAILKCLVRGFFANSARLHMDGSYRSIRGDQKLEVHPGSVLHAEKQPAYVIFNEVLLTSANFMRDISGVEASWLSDLAPHYYAYGAERSAEPTAPSSMPAHDVLAGIFPPDVRS</sequence>
<dbReference type="InterPro" id="IPR048333">
    <property type="entry name" value="HA2_WH"/>
</dbReference>
<dbReference type="InterPro" id="IPR027417">
    <property type="entry name" value="P-loop_NTPase"/>
</dbReference>
<dbReference type="Pfam" id="PF04408">
    <property type="entry name" value="WHD_HA2"/>
    <property type="match status" value="1"/>
</dbReference>
<dbReference type="InterPro" id="IPR007502">
    <property type="entry name" value="Helicase-assoc_dom"/>
</dbReference>
<dbReference type="OMA" id="FHEVMET"/>
<evidence type="ECO:0000256" key="8">
    <source>
        <dbReference type="ARBA" id="ARBA00047984"/>
    </source>
</evidence>
<dbReference type="PANTHER" id="PTHR18934">
    <property type="entry name" value="ATP-DEPENDENT RNA HELICASE"/>
    <property type="match status" value="1"/>
</dbReference>
<dbReference type="GO" id="GO:0106026">
    <property type="term" value="F:Gly-tRNA(Ala) deacylase activity"/>
    <property type="evidence" value="ECO:0007669"/>
    <property type="project" value="RHEA"/>
</dbReference>